<accession>A0A6I4T8J3</accession>
<dbReference type="InterPro" id="IPR050879">
    <property type="entry name" value="Acyltransferase_3"/>
</dbReference>
<feature type="domain" description="Acyltransferase 3" evidence="2">
    <location>
        <begin position="5"/>
        <end position="319"/>
    </location>
</feature>
<dbReference type="AlphaFoldDB" id="A0A6I4T8J3"/>
<organism evidence="4 5">
    <name type="scientific">Tsuneonella aeria</name>
    <dbReference type="NCBI Taxonomy" id="1837929"/>
    <lineage>
        <taxon>Bacteria</taxon>
        <taxon>Pseudomonadati</taxon>
        <taxon>Pseudomonadota</taxon>
        <taxon>Alphaproteobacteria</taxon>
        <taxon>Sphingomonadales</taxon>
        <taxon>Erythrobacteraceae</taxon>
        <taxon>Tsuneonella</taxon>
    </lineage>
</organism>
<evidence type="ECO:0000313" key="5">
    <source>
        <dbReference type="Proteomes" id="UP000439522"/>
    </source>
</evidence>
<evidence type="ECO:0000313" key="4">
    <source>
        <dbReference type="EMBL" id="MXO73889.1"/>
    </source>
</evidence>
<protein>
    <submittedName>
        <fullName evidence="4">Acyltransferase family protein</fullName>
    </submittedName>
</protein>
<dbReference type="SUPFAM" id="SSF52266">
    <property type="entry name" value="SGNH hydrolase"/>
    <property type="match status" value="1"/>
</dbReference>
<keyword evidence="1" id="KW-0472">Membrane</keyword>
<dbReference type="PANTHER" id="PTHR23028">
    <property type="entry name" value="ACETYLTRANSFERASE"/>
    <property type="match status" value="1"/>
</dbReference>
<keyword evidence="1" id="KW-1133">Transmembrane helix</keyword>
<dbReference type="EMBL" id="WTZA01000001">
    <property type="protein sequence ID" value="MXO73889.1"/>
    <property type="molecule type" value="Genomic_DNA"/>
</dbReference>
<proteinExistence type="predicted"/>
<dbReference type="Proteomes" id="UP000439522">
    <property type="component" value="Unassembled WGS sequence"/>
</dbReference>
<keyword evidence="4" id="KW-0012">Acyltransferase</keyword>
<dbReference type="OrthoDB" id="9796461at2"/>
<dbReference type="PANTHER" id="PTHR23028:SF53">
    <property type="entry name" value="ACYL_TRANSF_3 DOMAIN-CONTAINING PROTEIN"/>
    <property type="match status" value="1"/>
</dbReference>
<feature type="transmembrane region" description="Helical" evidence="1">
    <location>
        <begin position="25"/>
        <end position="50"/>
    </location>
</feature>
<evidence type="ECO:0000259" key="2">
    <source>
        <dbReference type="Pfam" id="PF01757"/>
    </source>
</evidence>
<feature type="transmembrane region" description="Helical" evidence="1">
    <location>
        <begin position="240"/>
        <end position="257"/>
    </location>
</feature>
<sequence length="617" mass="67052">MGHRPEIDGLRALAVVPVVLFHADLFWFTGGFVGVDVFFVISGYLITAILMRDASRPGHFAAFYERRARRILPALFPILIAGLVGAWYLFVPLDFRHYSQAVAATALFASNMLFALQNDYFGGEEGFEPLIHGWSLSVEEQFYFIYPVLLLALIRFRPRAILPTIAGILFASFALALVLAETSPRFAFNLLPTRAWELLAGAVCAVLPPVLKTRQLPGLAGIALIVTGMVVIGPDTPVPGVAFLLPVVGTALVVRYATTGSIAAQILGWRPFVLIGLISYGLYLWHQVLLAFVFYTTFGAPSRGVLAATIAMSTVLAAVSYKWIEQPVRRKQFLKSRTTLIAFCSAGLLAAIGLGVAGHLAILEPRSGPDARRFDAVYPGGLASRAIPAGKLAFVLYGDSHARQYENALQTRLGRGALLGENACIALPDISSWQSGEERQPCIDQYDAMQRLVAERSVPVVIWAQRWESELFANADARPLGSGSGPAEPVLRSQLEQVRRTLPAGTRLIILGNTPGARASAPQMADGLLRCRAYRNVTCPTIFDRSYAEGAKMNAILRAFAAETPGVTYIDTAQLLCRGDKCPILDGDRLYYHDGDHVTAYSANIVADRVASVVRSD</sequence>
<keyword evidence="4" id="KW-0808">Transferase</keyword>
<name>A0A6I4T8J3_9SPHN</name>
<dbReference type="GO" id="GO:0016020">
    <property type="term" value="C:membrane"/>
    <property type="evidence" value="ECO:0007669"/>
    <property type="project" value="TreeGrafter"/>
</dbReference>
<feature type="transmembrane region" description="Helical" evidence="1">
    <location>
        <begin position="160"/>
        <end position="180"/>
    </location>
</feature>
<reference evidence="4 5" key="1">
    <citation type="submission" date="2019-12" db="EMBL/GenBank/DDBJ databases">
        <title>Genomic-based taxomic classification of the family Erythrobacteraceae.</title>
        <authorList>
            <person name="Xu L."/>
        </authorList>
    </citation>
    <scope>NUCLEOTIDE SEQUENCE [LARGE SCALE GENOMIC DNA]</scope>
    <source>
        <strain evidence="4 5">100921-2</strain>
    </source>
</reference>
<dbReference type="GO" id="GO:0016747">
    <property type="term" value="F:acyltransferase activity, transferring groups other than amino-acyl groups"/>
    <property type="evidence" value="ECO:0007669"/>
    <property type="project" value="InterPro"/>
</dbReference>
<dbReference type="InterPro" id="IPR043968">
    <property type="entry name" value="SGNH"/>
</dbReference>
<feature type="transmembrane region" description="Helical" evidence="1">
    <location>
        <begin position="216"/>
        <end position="234"/>
    </location>
</feature>
<dbReference type="RefSeq" id="WP_160609696.1">
    <property type="nucleotide sequence ID" value="NZ_WTZA01000001.1"/>
</dbReference>
<dbReference type="GO" id="GO:0009103">
    <property type="term" value="P:lipopolysaccharide biosynthetic process"/>
    <property type="evidence" value="ECO:0007669"/>
    <property type="project" value="TreeGrafter"/>
</dbReference>
<evidence type="ECO:0000256" key="1">
    <source>
        <dbReference type="SAM" id="Phobius"/>
    </source>
</evidence>
<comment type="caution">
    <text evidence="4">The sequence shown here is derived from an EMBL/GenBank/DDBJ whole genome shotgun (WGS) entry which is preliminary data.</text>
</comment>
<keyword evidence="1" id="KW-0812">Transmembrane</keyword>
<evidence type="ECO:0000259" key="3">
    <source>
        <dbReference type="Pfam" id="PF19040"/>
    </source>
</evidence>
<dbReference type="Pfam" id="PF01757">
    <property type="entry name" value="Acyl_transf_3"/>
    <property type="match status" value="1"/>
</dbReference>
<dbReference type="Pfam" id="PF19040">
    <property type="entry name" value="SGNH"/>
    <property type="match status" value="1"/>
</dbReference>
<feature type="transmembrane region" description="Helical" evidence="1">
    <location>
        <begin position="71"/>
        <end position="91"/>
    </location>
</feature>
<feature type="transmembrane region" description="Helical" evidence="1">
    <location>
        <begin position="186"/>
        <end position="207"/>
    </location>
</feature>
<feature type="transmembrane region" description="Helical" evidence="1">
    <location>
        <begin position="269"/>
        <end position="294"/>
    </location>
</feature>
<dbReference type="InterPro" id="IPR002656">
    <property type="entry name" value="Acyl_transf_3_dom"/>
</dbReference>
<gene>
    <name evidence="4" type="ORF">GRI40_01450</name>
</gene>
<feature type="domain" description="SGNH" evidence="3">
    <location>
        <begin position="392"/>
        <end position="611"/>
    </location>
</feature>
<feature type="transmembrane region" description="Helical" evidence="1">
    <location>
        <begin position="300"/>
        <end position="319"/>
    </location>
</feature>
<keyword evidence="5" id="KW-1185">Reference proteome</keyword>
<feature type="transmembrane region" description="Helical" evidence="1">
    <location>
        <begin position="340"/>
        <end position="363"/>
    </location>
</feature>